<keyword evidence="2" id="KW-1185">Reference proteome</keyword>
<name>A0ABR6X605_9BURK</name>
<accession>A0ABR6X605</accession>
<evidence type="ECO:0000313" key="1">
    <source>
        <dbReference type="EMBL" id="MBC3808342.1"/>
    </source>
</evidence>
<reference evidence="1 2" key="1">
    <citation type="submission" date="2020-08" db="EMBL/GenBank/DDBJ databases">
        <title>Novel species isolated from subtropical streams in China.</title>
        <authorList>
            <person name="Lu H."/>
        </authorList>
    </citation>
    <scope>NUCLEOTIDE SEQUENCE [LARGE SCALE GENOMIC DNA]</scope>
    <source>
        <strain evidence="1 2">KACC 16656</strain>
    </source>
</reference>
<dbReference type="RefSeq" id="WP_186923415.1">
    <property type="nucleotide sequence ID" value="NZ_JACOFW010000015.1"/>
</dbReference>
<dbReference type="Proteomes" id="UP000648257">
    <property type="component" value="Unassembled WGS sequence"/>
</dbReference>
<protein>
    <submittedName>
        <fullName evidence="1">Uncharacterized protein</fullName>
    </submittedName>
</protein>
<organism evidence="1 2">
    <name type="scientific">Undibacterium seohonense</name>
    <dbReference type="NCBI Taxonomy" id="1344950"/>
    <lineage>
        <taxon>Bacteria</taxon>
        <taxon>Pseudomonadati</taxon>
        <taxon>Pseudomonadota</taxon>
        <taxon>Betaproteobacteria</taxon>
        <taxon>Burkholderiales</taxon>
        <taxon>Oxalobacteraceae</taxon>
        <taxon>Undibacterium</taxon>
    </lineage>
</organism>
<sequence>MNYQQRIDRAQQLLPAYSFLTGAPIEEVATFADQLIGVPAIAPMEACGDSGLNADQSPLQLCITSTANDIHCRFISDPCSYESIPQQRYRQALQLLPQVLSSTSSVENASLVSKLLDHFVSQDSKDMESFTRGVFWLGASIEKQGVALYVDTSVNDIAVGWDVAHEFFVSQNLGSSAAIQAIQTIRDYCWLSSIGIEGSNPSNSRIKMYARMNALMPNNMIGTLFPPVNALIQSGCLAAIMGDQGATYDDILFNFGFSASTGDFEDMKIDIASAPLGMDMHQLSEVSARVCDMLGLQSIPIDALSERYNLAPSFIGVAVSARGQKRLNVYLKCGAA</sequence>
<dbReference type="EMBL" id="JACOFW010000015">
    <property type="protein sequence ID" value="MBC3808342.1"/>
    <property type="molecule type" value="Genomic_DNA"/>
</dbReference>
<comment type="caution">
    <text evidence="1">The sequence shown here is derived from an EMBL/GenBank/DDBJ whole genome shotgun (WGS) entry which is preliminary data.</text>
</comment>
<gene>
    <name evidence="1" type="ORF">H8K52_13390</name>
</gene>
<evidence type="ECO:0000313" key="2">
    <source>
        <dbReference type="Proteomes" id="UP000648257"/>
    </source>
</evidence>
<proteinExistence type="predicted"/>